<reference evidence="1 2" key="1">
    <citation type="submission" date="2017-02" db="EMBL/GenBank/DDBJ databases">
        <title>The new phylogeny of genus Mycobacterium.</title>
        <authorList>
            <person name="Tortoli E."/>
            <person name="Trovato A."/>
            <person name="Cirillo D.M."/>
        </authorList>
    </citation>
    <scope>NUCLEOTIDE SEQUENCE [LARGE SCALE GENOMIC DNA]</scope>
    <source>
        <strain evidence="1 2">IP1130001</strain>
    </source>
</reference>
<accession>A0ABX3SQW4</accession>
<evidence type="ECO:0000313" key="1">
    <source>
        <dbReference type="EMBL" id="ORA81684.1"/>
    </source>
</evidence>
<protein>
    <submittedName>
        <fullName evidence="1">Type I-C CRISPR-associated protein Cas8c/Csd1</fullName>
    </submittedName>
</protein>
<proteinExistence type="predicted"/>
<dbReference type="NCBIfam" id="TIGR01863">
    <property type="entry name" value="cas_Csd1"/>
    <property type="match status" value="1"/>
</dbReference>
<name>A0ABX3SQW4_MYCMA</name>
<keyword evidence="2" id="KW-1185">Reference proteome</keyword>
<dbReference type="InterPro" id="IPR010144">
    <property type="entry name" value="CRISPR-assoc_prot_Csd1-typ"/>
</dbReference>
<sequence>MLLASLNELHGLLVATDRLPPIGYRRKRVRFLVDLDDDGRCLSVIDTAPDETVRAVPEIGRTSGVKPFLACDNGRYVLGLPRRVGDEARALRCHAAFLDLLIDAAAALDTTDRSAARQLRVVAGFVSDRNRAISDFRRHGIVFDRDYKGELTAAGWRIAFRVNGVNPVELPAVQDWWAEIVSDDLVGEAEGWCQVSGARSRLARKMPGVAVKPGTPQALISANFVAAERYNASQSGGARIAVPVAIRSHQALNWLLADPHHHRGLGDLTFVWWLATDMEVDPFNVIARPFDDDVAAFLEKPWTGWPGLSPSDSFRLLELSLTEGRVVIRFDHVSTLAEIEQRTRRWLELIARPGRNGTTYRPTFRHLAKATAPPDEGNVRKARKDRAVEAFARAAVAGTPLPRPVLAALVGRCRAVPVPRVGDRVDWLAVDARLACLNLHVHLEEDRMGEIHTAAELCGRMLAQLDAAQRAALGDDVNRTIADRYYASASTMPKRVFAGLFKTASHHLATAGGSDGGKAAQVAISRRLAELVALLAEAGGWPTALGLEQQADFALGYWDERQAGFRRAPADTDETTSEEA</sequence>
<dbReference type="EMBL" id="MVHV01000012">
    <property type="protein sequence ID" value="ORA81684.1"/>
    <property type="molecule type" value="Genomic_DNA"/>
</dbReference>
<gene>
    <name evidence="1" type="ORF">BST29_13275</name>
</gene>
<dbReference type="Pfam" id="PF09709">
    <property type="entry name" value="Cas_Csd1"/>
    <property type="match status" value="1"/>
</dbReference>
<dbReference type="Proteomes" id="UP000243140">
    <property type="component" value="Unassembled WGS sequence"/>
</dbReference>
<comment type="caution">
    <text evidence="1">The sequence shown here is derived from an EMBL/GenBank/DDBJ whole genome shotgun (WGS) entry which is preliminary data.</text>
</comment>
<organism evidence="1 2">
    <name type="scientific">Mycobacterium malmoense</name>
    <dbReference type="NCBI Taxonomy" id="1780"/>
    <lineage>
        <taxon>Bacteria</taxon>
        <taxon>Bacillati</taxon>
        <taxon>Actinomycetota</taxon>
        <taxon>Actinomycetes</taxon>
        <taxon>Mycobacteriales</taxon>
        <taxon>Mycobacteriaceae</taxon>
        <taxon>Mycobacterium</taxon>
    </lineage>
</organism>
<dbReference type="RefSeq" id="WP_083010834.1">
    <property type="nucleotide sequence ID" value="NZ_CP060015.1"/>
</dbReference>
<evidence type="ECO:0000313" key="2">
    <source>
        <dbReference type="Proteomes" id="UP000243140"/>
    </source>
</evidence>